<evidence type="ECO:0000256" key="15">
    <source>
        <dbReference type="ARBA" id="ARBA00023002"/>
    </source>
</evidence>
<dbReference type="InterPro" id="IPR008254">
    <property type="entry name" value="Flavodoxin/NO_synth"/>
</dbReference>
<dbReference type="InterPro" id="IPR029039">
    <property type="entry name" value="Flavoprotein-like_sf"/>
</dbReference>
<name>A0A4R6TWB2_9BACI</name>
<dbReference type="PRINTS" id="PR00371">
    <property type="entry name" value="FPNCR"/>
</dbReference>
<keyword evidence="18" id="KW-0534">Nitrate assimilation</keyword>
<dbReference type="InterPro" id="IPR003097">
    <property type="entry name" value="CysJ-like_FAD-binding"/>
</dbReference>
<evidence type="ECO:0000256" key="5">
    <source>
        <dbReference type="ARBA" id="ARBA00007023"/>
    </source>
</evidence>
<dbReference type="GO" id="GO:0016651">
    <property type="term" value="F:oxidoreductase activity, acting on NAD(P)H"/>
    <property type="evidence" value="ECO:0007669"/>
    <property type="project" value="UniProtKB-ARBA"/>
</dbReference>
<evidence type="ECO:0000256" key="2">
    <source>
        <dbReference type="ARBA" id="ARBA00001942"/>
    </source>
</evidence>
<dbReference type="GO" id="GO:0004783">
    <property type="term" value="F:sulfite reductase (NADPH) activity"/>
    <property type="evidence" value="ECO:0007669"/>
    <property type="project" value="UniProtKB-EC"/>
</dbReference>
<dbReference type="FunFam" id="3.40.228.10:FF:000002">
    <property type="entry name" value="Formate dehydrogenase subunit alpha"/>
    <property type="match status" value="1"/>
</dbReference>
<dbReference type="GO" id="GO:0010181">
    <property type="term" value="F:FMN binding"/>
    <property type="evidence" value="ECO:0007669"/>
    <property type="project" value="InterPro"/>
</dbReference>
<dbReference type="InterPro" id="IPR017938">
    <property type="entry name" value="Riboflavin_synthase-like_b-brl"/>
</dbReference>
<dbReference type="GO" id="GO:0051539">
    <property type="term" value="F:4 iron, 4 sulfur cluster binding"/>
    <property type="evidence" value="ECO:0007669"/>
    <property type="project" value="UniProtKB-KW"/>
</dbReference>
<dbReference type="PANTHER" id="PTHR43105">
    <property type="entry name" value="RESPIRATORY NITRATE REDUCTASE"/>
    <property type="match status" value="1"/>
</dbReference>
<keyword evidence="8" id="KW-0004">4Fe-4S</keyword>
<evidence type="ECO:0000256" key="13">
    <source>
        <dbReference type="ARBA" id="ARBA00022827"/>
    </source>
</evidence>
<dbReference type="InterPro" id="IPR001094">
    <property type="entry name" value="Flavdoxin-like"/>
</dbReference>
<evidence type="ECO:0000256" key="10">
    <source>
        <dbReference type="ARBA" id="ARBA00022630"/>
    </source>
</evidence>
<keyword evidence="16" id="KW-0408">Iron</keyword>
<keyword evidence="10" id="KW-0285">Flavoprotein</keyword>
<evidence type="ECO:0000256" key="16">
    <source>
        <dbReference type="ARBA" id="ARBA00023004"/>
    </source>
</evidence>
<keyword evidence="24" id="KW-1185">Reference proteome</keyword>
<evidence type="ECO:0000256" key="8">
    <source>
        <dbReference type="ARBA" id="ARBA00022485"/>
    </source>
</evidence>
<evidence type="ECO:0000256" key="17">
    <source>
        <dbReference type="ARBA" id="ARBA00023014"/>
    </source>
</evidence>
<comment type="cofactor">
    <cofactor evidence="1">
        <name>FMN</name>
        <dbReference type="ChEBI" id="CHEBI:58210"/>
    </cofactor>
</comment>
<evidence type="ECO:0000259" key="22">
    <source>
        <dbReference type="PROSITE" id="PS51669"/>
    </source>
</evidence>
<dbReference type="Pfam" id="PF04879">
    <property type="entry name" value="Molybdop_Fe4S4"/>
    <property type="match status" value="1"/>
</dbReference>
<evidence type="ECO:0000256" key="12">
    <source>
        <dbReference type="ARBA" id="ARBA00022723"/>
    </source>
</evidence>
<keyword evidence="12" id="KW-0479">Metal-binding</keyword>
<dbReference type="PROSITE" id="PS50902">
    <property type="entry name" value="FLAVODOXIN_LIKE"/>
    <property type="match status" value="1"/>
</dbReference>
<dbReference type="InterPro" id="IPR023173">
    <property type="entry name" value="NADPH_Cyt_P450_Rdtase_alpha"/>
</dbReference>
<evidence type="ECO:0000256" key="18">
    <source>
        <dbReference type="ARBA" id="ARBA00023063"/>
    </source>
</evidence>
<comment type="cofactor">
    <cofactor evidence="2">
        <name>Mo-bis(molybdopterin guanine dinucleotide)</name>
        <dbReference type="ChEBI" id="CHEBI:60539"/>
    </cofactor>
</comment>
<dbReference type="EC" id="1.8.1.2" evidence="7"/>
<dbReference type="Proteomes" id="UP000295632">
    <property type="component" value="Unassembled WGS sequence"/>
</dbReference>
<dbReference type="Gene3D" id="3.40.50.360">
    <property type="match status" value="1"/>
</dbReference>
<dbReference type="CDD" id="cd06199">
    <property type="entry name" value="SiR"/>
    <property type="match status" value="1"/>
</dbReference>
<evidence type="ECO:0000256" key="9">
    <source>
        <dbReference type="ARBA" id="ARBA00022505"/>
    </source>
</evidence>
<evidence type="ECO:0000256" key="1">
    <source>
        <dbReference type="ARBA" id="ARBA00001917"/>
    </source>
</evidence>
<feature type="domain" description="4Fe-4S Mo/W bis-MGD-type" evidence="22">
    <location>
        <begin position="3"/>
        <end position="59"/>
    </location>
</feature>
<evidence type="ECO:0000256" key="19">
    <source>
        <dbReference type="ARBA" id="ARBA00052219"/>
    </source>
</evidence>
<dbReference type="InterPro" id="IPR017927">
    <property type="entry name" value="FAD-bd_FR_type"/>
</dbReference>
<dbReference type="GO" id="GO:0016020">
    <property type="term" value="C:membrane"/>
    <property type="evidence" value="ECO:0007669"/>
    <property type="project" value="TreeGrafter"/>
</dbReference>
<feature type="domain" description="Flavodoxin-like" evidence="20">
    <location>
        <begin position="816"/>
        <end position="954"/>
    </location>
</feature>
<organism evidence="23 24">
    <name type="scientific">Aureibacillus halotolerans</name>
    <dbReference type="NCBI Taxonomy" id="1508390"/>
    <lineage>
        <taxon>Bacteria</taxon>
        <taxon>Bacillati</taxon>
        <taxon>Bacillota</taxon>
        <taxon>Bacilli</taxon>
        <taxon>Bacillales</taxon>
        <taxon>Bacillaceae</taxon>
        <taxon>Aureibacillus</taxon>
    </lineage>
</organism>
<dbReference type="Gene3D" id="2.40.40.20">
    <property type="match status" value="1"/>
</dbReference>
<comment type="similarity">
    <text evidence="5">In the C-terminal section; belongs to the prokaryotic molybdopterin-containing oxidoreductase family.</text>
</comment>
<comment type="cofactor">
    <cofactor evidence="3">
        <name>[4Fe-4S] cluster</name>
        <dbReference type="ChEBI" id="CHEBI:49883"/>
    </cofactor>
</comment>
<dbReference type="CDD" id="cd02791">
    <property type="entry name" value="MopB_CT_Nitrate-R-NapA-like"/>
    <property type="match status" value="1"/>
</dbReference>
<dbReference type="InterPro" id="IPR041957">
    <property type="entry name" value="CT_Nitrate-R-NapA-like"/>
</dbReference>
<dbReference type="GO" id="GO:0046872">
    <property type="term" value="F:metal ion binding"/>
    <property type="evidence" value="ECO:0007669"/>
    <property type="project" value="UniProtKB-KW"/>
</dbReference>
<dbReference type="PANTHER" id="PTHR43105:SF9">
    <property type="entry name" value="NADPH-FE(3+) OXIDOREDUCTASE SUBUNIT ALPHA"/>
    <property type="match status" value="1"/>
</dbReference>
<dbReference type="SMART" id="SM00926">
    <property type="entry name" value="Molybdop_Fe4S4"/>
    <property type="match status" value="1"/>
</dbReference>
<dbReference type="InterPro" id="IPR001433">
    <property type="entry name" value="OxRdtase_FAD/NAD-bd"/>
</dbReference>
<dbReference type="SUPFAM" id="SSF52218">
    <property type="entry name" value="Flavoproteins"/>
    <property type="match status" value="1"/>
</dbReference>
<dbReference type="EMBL" id="SNYJ01000012">
    <property type="protein sequence ID" value="TDQ37741.1"/>
    <property type="molecule type" value="Genomic_DNA"/>
</dbReference>
<dbReference type="InterPro" id="IPR006656">
    <property type="entry name" value="Mopterin_OxRdtase"/>
</dbReference>
<dbReference type="InterPro" id="IPR050123">
    <property type="entry name" value="Prok_molybdopt-oxidoreductase"/>
</dbReference>
<dbReference type="InterPro" id="IPR027467">
    <property type="entry name" value="MopterinOxRdtase_cofactor_BS"/>
</dbReference>
<dbReference type="OrthoDB" id="9789468at2"/>
<evidence type="ECO:0000256" key="4">
    <source>
        <dbReference type="ARBA" id="ARBA00001974"/>
    </source>
</evidence>
<dbReference type="InterPro" id="IPR039261">
    <property type="entry name" value="FNR_nucleotide-bd"/>
</dbReference>
<dbReference type="Gene3D" id="3.40.50.740">
    <property type="match status" value="1"/>
</dbReference>
<evidence type="ECO:0000256" key="14">
    <source>
        <dbReference type="ARBA" id="ARBA00022857"/>
    </source>
</evidence>
<comment type="cofactor">
    <cofactor evidence="4">
        <name>FAD</name>
        <dbReference type="ChEBI" id="CHEBI:57692"/>
    </cofactor>
</comment>
<comment type="caution">
    <text evidence="23">The sequence shown here is derived from an EMBL/GenBank/DDBJ whole genome shotgun (WGS) entry which is preliminary data.</text>
</comment>
<dbReference type="Gene3D" id="3.40.50.80">
    <property type="entry name" value="Nucleotide-binding domain of ferredoxin-NADP reductase (FNR) module"/>
    <property type="match status" value="1"/>
</dbReference>
<dbReference type="PROSITE" id="PS00551">
    <property type="entry name" value="MOLYBDOPTERIN_PROK_1"/>
    <property type="match status" value="1"/>
</dbReference>
<evidence type="ECO:0000313" key="24">
    <source>
        <dbReference type="Proteomes" id="UP000295632"/>
    </source>
</evidence>
<dbReference type="Pfam" id="PF00175">
    <property type="entry name" value="NAD_binding_1"/>
    <property type="match status" value="1"/>
</dbReference>
<gene>
    <name evidence="23" type="ORF">EV213_112101</name>
</gene>
<dbReference type="Pfam" id="PF00258">
    <property type="entry name" value="Flavodoxin_1"/>
    <property type="match status" value="1"/>
</dbReference>
<proteinExistence type="inferred from homology"/>
<evidence type="ECO:0000256" key="11">
    <source>
        <dbReference type="ARBA" id="ARBA00022643"/>
    </source>
</evidence>
<dbReference type="InterPro" id="IPR006657">
    <property type="entry name" value="MoPterin_dinucl-bd_dom"/>
</dbReference>
<dbReference type="InterPro" id="IPR001709">
    <property type="entry name" value="Flavoprot_Pyr_Nucl_cyt_Rdtase"/>
</dbReference>
<keyword evidence="13" id="KW-0274">FAD</keyword>
<dbReference type="RefSeq" id="WP_133581200.1">
    <property type="nucleotide sequence ID" value="NZ_SNYJ01000012.1"/>
</dbReference>
<dbReference type="PROSITE" id="PS51669">
    <property type="entry name" value="4FE4S_MOW_BIS_MGD"/>
    <property type="match status" value="1"/>
</dbReference>
<dbReference type="Gene3D" id="1.20.990.10">
    <property type="entry name" value="NADPH-cytochrome p450 Reductase, Chain A, domain 3"/>
    <property type="match status" value="1"/>
</dbReference>
<dbReference type="Pfam" id="PF00384">
    <property type="entry name" value="Molybdopterin"/>
    <property type="match status" value="1"/>
</dbReference>
<dbReference type="FunFam" id="3.40.50.80:FF:000001">
    <property type="entry name" value="NADPH--cytochrome P450 reductase 1"/>
    <property type="match status" value="1"/>
</dbReference>
<dbReference type="SUPFAM" id="SSF63380">
    <property type="entry name" value="Riboflavin synthase domain-like"/>
    <property type="match status" value="1"/>
</dbReference>
<dbReference type="SUPFAM" id="SSF53706">
    <property type="entry name" value="Formate dehydrogenase/DMSO reductase, domains 1-3"/>
    <property type="match status" value="1"/>
</dbReference>
<dbReference type="PROSITE" id="PS51384">
    <property type="entry name" value="FAD_FR"/>
    <property type="match status" value="1"/>
</dbReference>
<protein>
    <recommendedName>
        <fullName evidence="7">assimilatory sulfite reductase (NADPH)</fullName>
        <ecNumber evidence="7">1.8.1.2</ecNumber>
    </recommendedName>
</protein>
<comment type="catalytic activity">
    <reaction evidence="19">
        <text>hydrogen sulfide + 3 NADP(+) + 3 H2O = sulfite + 3 NADPH + 4 H(+)</text>
        <dbReference type="Rhea" id="RHEA:13801"/>
        <dbReference type="ChEBI" id="CHEBI:15377"/>
        <dbReference type="ChEBI" id="CHEBI:15378"/>
        <dbReference type="ChEBI" id="CHEBI:17359"/>
        <dbReference type="ChEBI" id="CHEBI:29919"/>
        <dbReference type="ChEBI" id="CHEBI:57783"/>
        <dbReference type="ChEBI" id="CHEBI:58349"/>
        <dbReference type="EC" id="1.8.1.2"/>
    </reaction>
</comment>
<dbReference type="SUPFAM" id="SSF50692">
    <property type="entry name" value="ADC-like"/>
    <property type="match status" value="1"/>
</dbReference>
<dbReference type="Pfam" id="PF00667">
    <property type="entry name" value="FAD_binding_1"/>
    <property type="match status" value="1"/>
</dbReference>
<evidence type="ECO:0000256" key="7">
    <source>
        <dbReference type="ARBA" id="ARBA00012604"/>
    </source>
</evidence>
<evidence type="ECO:0000256" key="6">
    <source>
        <dbReference type="ARBA" id="ARBA00008747"/>
    </source>
</evidence>
<dbReference type="GO" id="GO:0042128">
    <property type="term" value="P:nitrate assimilation"/>
    <property type="evidence" value="ECO:0007669"/>
    <property type="project" value="UniProtKB-KW"/>
</dbReference>
<sequence>MASEKIKSVCPYCGVGCGIVLEVEDQKIVKVSGDKDHPTNFGRLCTKGLSSAQALTDSGRMAYAHRRLARGDMPEKFSIDSAITETAQRLKTTLEAHGPDALSFYVSGQMSLEAQYLINKLAKGFVRTSHIESNSRLCMSGASSGYKLSFGADGPPGSYEDMEQTDLFFVIGANMADCHPILFLRLRDQVKKGAKLIVVDPRRTATAEKADLFLQIKPGTDLALLNGLLHLLIENKHVDKAFIAENTDGWDGMETFLSTYTPEKVSELTGIPEPDIRKAAQWIGEAGEWMSLWTMGLNQSTRGTWHTNALCNLHLATGALCRPGSGPFSLTGQPNAMGGREMGYMGPGLPGQRSVLFETERAFIENLWSLPEGSIRAESSPGTISMFEKMAAGDIKACWVICTNPVATVPNRRNVIAGLKKADVVICQDAYLETETNQYADILLPGALWAEGEGVMVNSERNLSLMQKAVDPPGEAMPDWQIIARVACEMGFKEAFSYSSAEEVFNELKQASNEKTGYTIEGASYERLRKTSIQWPAPASDSEDRNPIRYVNDGRYAPIKNTSKGTPRLYFPTKSGRGQFFKRSFMPSAEMPDETFPFIFNSGRVQHQWHTLTKTGKIAKLNKLNPGPFVEVHPDDAKALGLTEKDAIHIQSRRGEAILPAVITERVQPRQCFAPFHWNDQFGEKLAINDVTNDVTDPESLQPEIKGCAVALSRVVAPPNDSKEASPLSQVDTIAMLLGIDPSDEVALEPHEKHYMAGFIASLRTQEKQADRIPVMPASAPIQDEKRYWIDGLLAGMYSSKAVEKATLPPADRVQVSLLWASQTGNAEEIAEECATRLTKAGLDVHMCSMDEAAVTDLSHTQYAFFITSTFGDGEPPDNGESFWNDLCDKNDLSLATLQYAVLALGDSSYDQFCGFGKALDKQLSSYGAQPLMACTACDTDYQDETNQWINALEERFASESSSTEEATSAQESSVSAPAFSKKNPLLTKVKTNTLLNKQGSEKETRHYVFDLAGSGLTYKTGDALGVWPTNCPELVEELLEVVNIKPHEPVTLKDGQQVTIGQALLRHYEICRVTDPQLATIAELSKSTVLGNLLTEEQTVERKNWLWGRQFVDVVKEFPIQINAQDFIQLLRPLQPRQYSIASSPMKHPDEVHIAVSTVRYACEEKARKGVCSAFLADRANTETDVPIFIQSSAHFQPPENNDHPIIMVGAGTGIGPFRGFLQERTAREARGENWLIFGEQREALDFYFQKELEQLCNEGKLHRLDTAFSRDQEEKVYVQQRMWEHGKTLWEWLEQGAHFYVCGDAEQMAKDVDHMLRKIIAHYGEMSAEKADTYVKQMTKTKRYARDVY</sequence>
<dbReference type="InterPro" id="IPR009010">
    <property type="entry name" value="Asp_de-COase-like_dom_sf"/>
</dbReference>
<feature type="domain" description="FAD-binding FR-type" evidence="21">
    <location>
        <begin position="983"/>
        <end position="1200"/>
    </location>
</feature>
<dbReference type="GO" id="GO:0043546">
    <property type="term" value="F:molybdopterin cofactor binding"/>
    <property type="evidence" value="ECO:0007669"/>
    <property type="project" value="InterPro"/>
</dbReference>
<evidence type="ECO:0000313" key="23">
    <source>
        <dbReference type="EMBL" id="TDQ37741.1"/>
    </source>
</evidence>
<accession>A0A4R6TWB2</accession>
<dbReference type="InterPro" id="IPR006963">
    <property type="entry name" value="Mopterin_OxRdtase_4Fe-4S_dom"/>
</dbReference>
<dbReference type="PRINTS" id="PR00369">
    <property type="entry name" value="FLAVODOXIN"/>
</dbReference>
<comment type="similarity">
    <text evidence="6">Belongs to the prokaryotic molybdopterin-containing oxidoreductase family. NasA/NapA/NarB subfamily.</text>
</comment>
<dbReference type="CDD" id="cd02754">
    <property type="entry name" value="MopB_Nitrate-R-NapA-like"/>
    <property type="match status" value="1"/>
</dbReference>
<dbReference type="Gene3D" id="2.20.25.90">
    <property type="entry name" value="ADC-like domains"/>
    <property type="match status" value="1"/>
</dbReference>
<evidence type="ECO:0000259" key="20">
    <source>
        <dbReference type="PROSITE" id="PS50902"/>
    </source>
</evidence>
<keyword evidence="9" id="KW-0500">Molybdenum</keyword>
<keyword evidence="14" id="KW-0521">NADP</keyword>
<dbReference type="Gene3D" id="3.40.228.10">
    <property type="entry name" value="Dimethylsulfoxide Reductase, domain 2"/>
    <property type="match status" value="1"/>
</dbReference>
<dbReference type="SUPFAM" id="SSF52343">
    <property type="entry name" value="Ferredoxin reductase-like, C-terminal NADP-linked domain"/>
    <property type="match status" value="1"/>
</dbReference>
<evidence type="ECO:0000259" key="21">
    <source>
        <dbReference type="PROSITE" id="PS51384"/>
    </source>
</evidence>
<dbReference type="Pfam" id="PF01568">
    <property type="entry name" value="Molydop_binding"/>
    <property type="match status" value="1"/>
</dbReference>
<dbReference type="Gene3D" id="2.40.30.10">
    <property type="entry name" value="Translation factors"/>
    <property type="match status" value="1"/>
</dbReference>
<keyword evidence="11" id="KW-0288">FMN</keyword>
<keyword evidence="17" id="KW-0411">Iron-sulfur</keyword>
<evidence type="ECO:0000256" key="3">
    <source>
        <dbReference type="ARBA" id="ARBA00001966"/>
    </source>
</evidence>
<reference evidence="23 24" key="1">
    <citation type="submission" date="2019-03" db="EMBL/GenBank/DDBJ databases">
        <title>Genomic Encyclopedia of Type Strains, Phase IV (KMG-IV): sequencing the most valuable type-strain genomes for metagenomic binning, comparative biology and taxonomic classification.</title>
        <authorList>
            <person name="Goeker M."/>
        </authorList>
    </citation>
    <scope>NUCLEOTIDE SEQUENCE [LARGE SCALE GENOMIC DNA]</scope>
    <source>
        <strain evidence="23 24">DSM 28697</strain>
    </source>
</reference>
<keyword evidence="15" id="KW-0560">Oxidoreductase</keyword>